<dbReference type="Gene3D" id="3.40.930.10">
    <property type="entry name" value="Mannitol-specific EII, Chain A"/>
    <property type="match status" value="1"/>
</dbReference>
<sequence>MAQMLTIPEVVNLLRVPETTIRRWIQQGEFPCTIRNGKPLIYQATLISWAEAKHLRLGSSSLGKKGNLVSDNLMTALELGGTHYGLVGEDRDDVLRQLPEQLKLNKISPKKLGTLLLERENQSSTALGKGVAVPHPRYPLPISKSQSRVDVFFLPTAVEWDAPDGQPVKILFLLLSAESSHHLKILSQIAGLLRQAGVEDFLHQAPAQDELLDYIQTKTSH</sequence>
<dbReference type="SUPFAM" id="SSF55804">
    <property type="entry name" value="Phoshotransferase/anion transport protein"/>
    <property type="match status" value="1"/>
</dbReference>
<name>A0A2D6YKD4_9DELT</name>
<dbReference type="PANTHER" id="PTHR47738:SF1">
    <property type="entry name" value="NITROGEN REGULATORY PROTEIN"/>
    <property type="match status" value="1"/>
</dbReference>
<reference evidence="3" key="1">
    <citation type="submission" date="2017-09" db="EMBL/GenBank/DDBJ databases">
        <title>The Reconstruction of 2,631 Draft Metagenome-Assembled Genomes from the Global Oceans.</title>
        <authorList>
            <person name="Tully B.J."/>
            <person name="Graham E.D."/>
            <person name="Heidelberg J.F."/>
        </authorList>
    </citation>
    <scope>NUCLEOTIDE SEQUENCE [LARGE SCALE GENOMIC DNA]</scope>
</reference>
<dbReference type="PROSITE" id="PS51094">
    <property type="entry name" value="PTS_EIIA_TYPE_2"/>
    <property type="match status" value="1"/>
</dbReference>
<dbReference type="AlphaFoldDB" id="A0A2D6YKD4"/>
<gene>
    <name evidence="2" type="ORF">CMN54_09335</name>
</gene>
<proteinExistence type="predicted"/>
<evidence type="ECO:0000313" key="3">
    <source>
        <dbReference type="Proteomes" id="UP000226525"/>
    </source>
</evidence>
<evidence type="ECO:0000259" key="1">
    <source>
        <dbReference type="PROSITE" id="PS51094"/>
    </source>
</evidence>
<organism evidence="2 3">
    <name type="scientific">SAR324 cluster bacterium</name>
    <dbReference type="NCBI Taxonomy" id="2024889"/>
    <lineage>
        <taxon>Bacteria</taxon>
        <taxon>Deltaproteobacteria</taxon>
        <taxon>SAR324 cluster</taxon>
    </lineage>
</organism>
<comment type="caution">
    <text evidence="2">The sequence shown here is derived from an EMBL/GenBank/DDBJ whole genome shotgun (WGS) entry which is preliminary data.</text>
</comment>
<dbReference type="CDD" id="cd00211">
    <property type="entry name" value="PTS_IIA_fru"/>
    <property type="match status" value="1"/>
</dbReference>
<dbReference type="InterPro" id="IPR009061">
    <property type="entry name" value="DNA-bd_dom_put_sf"/>
</dbReference>
<dbReference type="PANTHER" id="PTHR47738">
    <property type="entry name" value="PTS SYSTEM FRUCTOSE-LIKE EIIA COMPONENT-RELATED"/>
    <property type="match status" value="1"/>
</dbReference>
<dbReference type="GO" id="GO:0030295">
    <property type="term" value="F:protein kinase activator activity"/>
    <property type="evidence" value="ECO:0007669"/>
    <property type="project" value="TreeGrafter"/>
</dbReference>
<evidence type="ECO:0000313" key="2">
    <source>
        <dbReference type="EMBL" id="MAH63629.1"/>
    </source>
</evidence>
<dbReference type="InterPro" id="IPR016152">
    <property type="entry name" value="PTrfase/Anion_transptr"/>
</dbReference>
<dbReference type="EMBL" id="NZEX01000102">
    <property type="protein sequence ID" value="MAH63629.1"/>
    <property type="molecule type" value="Genomic_DNA"/>
</dbReference>
<dbReference type="InterPro" id="IPR002178">
    <property type="entry name" value="PTS_EIIA_type-2_dom"/>
</dbReference>
<dbReference type="Proteomes" id="UP000226525">
    <property type="component" value="Unassembled WGS sequence"/>
</dbReference>
<dbReference type="Pfam" id="PF00359">
    <property type="entry name" value="PTS_EIIA_2"/>
    <property type="match status" value="1"/>
</dbReference>
<dbReference type="SUPFAM" id="SSF46955">
    <property type="entry name" value="Putative DNA-binding domain"/>
    <property type="match status" value="1"/>
</dbReference>
<accession>A0A2D6YKD4</accession>
<dbReference type="Pfam" id="PF12728">
    <property type="entry name" value="HTH_17"/>
    <property type="match status" value="1"/>
</dbReference>
<dbReference type="InterPro" id="IPR051541">
    <property type="entry name" value="PTS_SugarTrans_NitroReg"/>
</dbReference>
<feature type="domain" description="PTS EIIA type-2" evidence="1">
    <location>
        <begin position="75"/>
        <end position="218"/>
    </location>
</feature>
<dbReference type="InterPro" id="IPR041657">
    <property type="entry name" value="HTH_17"/>
</dbReference>
<protein>
    <recommendedName>
        <fullName evidence="1">PTS EIIA type-2 domain-containing protein</fullName>
    </recommendedName>
</protein>